<dbReference type="GO" id="GO:0000981">
    <property type="term" value="F:DNA-binding transcription factor activity, RNA polymerase II-specific"/>
    <property type="evidence" value="ECO:0007669"/>
    <property type="project" value="InterPro"/>
</dbReference>
<dbReference type="GO" id="GO:0005634">
    <property type="term" value="C:nucleus"/>
    <property type="evidence" value="ECO:0007669"/>
    <property type="project" value="UniProtKB-SubCell"/>
</dbReference>
<keyword evidence="3" id="KW-0963">Cytoplasm</keyword>
<dbReference type="FunFam" id="3.30.160.60:FF:000181">
    <property type="entry name" value="C2H2 type zinc finger protein"/>
    <property type="match status" value="1"/>
</dbReference>
<dbReference type="PANTHER" id="PTHR40626:SF11">
    <property type="entry name" value="ZINC FINGER PROTEIN YPR022C"/>
    <property type="match status" value="1"/>
</dbReference>
<gene>
    <name evidence="14" type="primary">CRZ1</name>
    <name evidence="14" type="ORF">DL546_007853</name>
</gene>
<feature type="domain" description="C2H2-type" evidence="13">
    <location>
        <begin position="494"/>
        <end position="521"/>
    </location>
</feature>
<keyword evidence="14" id="KW-0238">DNA-binding</keyword>
<feature type="region of interest" description="Disordered" evidence="12">
    <location>
        <begin position="123"/>
        <end position="163"/>
    </location>
</feature>
<evidence type="ECO:0000256" key="8">
    <source>
        <dbReference type="ARBA" id="ARBA00023015"/>
    </source>
</evidence>
<proteinExistence type="predicted"/>
<feature type="region of interest" description="Disordered" evidence="12">
    <location>
        <begin position="297"/>
        <end position="316"/>
    </location>
</feature>
<dbReference type="Proteomes" id="UP000275385">
    <property type="component" value="Unassembled WGS sequence"/>
</dbReference>
<feature type="compositionally biased region" description="Low complexity" evidence="12">
    <location>
        <begin position="323"/>
        <end position="335"/>
    </location>
</feature>
<feature type="region of interest" description="Disordered" evidence="12">
    <location>
        <begin position="1"/>
        <end position="43"/>
    </location>
</feature>
<dbReference type="EMBL" id="QVQW01000015">
    <property type="protein sequence ID" value="RKU46306.1"/>
    <property type="molecule type" value="Genomic_DNA"/>
</dbReference>
<accession>A0A420YEH9</accession>
<feature type="compositionally biased region" description="Polar residues" evidence="12">
    <location>
        <begin position="414"/>
        <end position="424"/>
    </location>
</feature>
<dbReference type="GO" id="GO:0071277">
    <property type="term" value="P:cellular response to calcium ion"/>
    <property type="evidence" value="ECO:0007669"/>
    <property type="project" value="UniProtKB-ARBA"/>
</dbReference>
<feature type="compositionally biased region" description="Polar residues" evidence="12">
    <location>
        <begin position="251"/>
        <end position="271"/>
    </location>
</feature>
<organism evidence="14 15">
    <name type="scientific">Coniochaeta pulveracea</name>
    <dbReference type="NCBI Taxonomy" id="177199"/>
    <lineage>
        <taxon>Eukaryota</taxon>
        <taxon>Fungi</taxon>
        <taxon>Dikarya</taxon>
        <taxon>Ascomycota</taxon>
        <taxon>Pezizomycotina</taxon>
        <taxon>Sordariomycetes</taxon>
        <taxon>Sordariomycetidae</taxon>
        <taxon>Coniochaetales</taxon>
        <taxon>Coniochaetaceae</taxon>
        <taxon>Coniochaeta</taxon>
    </lineage>
</organism>
<feature type="region of interest" description="Disordered" evidence="12">
    <location>
        <begin position="250"/>
        <end position="279"/>
    </location>
</feature>
<feature type="region of interest" description="Disordered" evidence="12">
    <location>
        <begin position="323"/>
        <end position="462"/>
    </location>
</feature>
<evidence type="ECO:0000256" key="7">
    <source>
        <dbReference type="ARBA" id="ARBA00022833"/>
    </source>
</evidence>
<dbReference type="PROSITE" id="PS00028">
    <property type="entry name" value="ZINC_FINGER_C2H2_1"/>
    <property type="match status" value="2"/>
</dbReference>
<evidence type="ECO:0000256" key="10">
    <source>
        <dbReference type="ARBA" id="ARBA00023242"/>
    </source>
</evidence>
<feature type="compositionally biased region" description="Low complexity" evidence="12">
    <location>
        <begin position="425"/>
        <end position="439"/>
    </location>
</feature>
<evidence type="ECO:0000256" key="1">
    <source>
        <dbReference type="ARBA" id="ARBA00004123"/>
    </source>
</evidence>
<name>A0A420YEH9_9PEZI</name>
<keyword evidence="10" id="KW-0539">Nucleus</keyword>
<keyword evidence="9" id="KW-0804">Transcription</keyword>
<dbReference type="GO" id="GO:0045944">
    <property type="term" value="P:positive regulation of transcription by RNA polymerase II"/>
    <property type="evidence" value="ECO:0007669"/>
    <property type="project" value="UniProtKB-ARBA"/>
</dbReference>
<feature type="compositionally biased region" description="Polar residues" evidence="12">
    <location>
        <begin position="351"/>
        <end position="365"/>
    </location>
</feature>
<dbReference type="STRING" id="177199.A0A420YEH9"/>
<evidence type="ECO:0000259" key="13">
    <source>
        <dbReference type="PROSITE" id="PS50157"/>
    </source>
</evidence>
<protein>
    <submittedName>
        <fullName evidence="14">DNA-binding transcription factor</fullName>
    </submittedName>
</protein>
<dbReference type="SUPFAM" id="SSF57667">
    <property type="entry name" value="beta-beta-alpha zinc fingers"/>
    <property type="match status" value="1"/>
</dbReference>
<sequence length="726" mass="78754">MDPHQQQQEQQHQQAGGPRPTDNGQPDHIRQPSPAQFGIGLGLVDPSDLELDRIYPSQGLSNPSNAFSGLTQDIGHQHTTGFAYTEQSQDFTQYLSLDGPLGSNPSFFTDGNLQRQFGDPLDHTMATQSLTPDFQQPGSAQHSPSIHQQQFSPPAGAQHSRNTSLTPQDAYFIGSNQGGVDWNQTLGRQFQEMQGHRRAPSDFSDVASSVGISSAAPSPHLASADAFPDHQFRPQGAPENELINELSNNIPSFSISDQGAHSPNHSHTTGPTPAHSPAISPRIVPQQMADMNPQHHYLLQGPANSFGPPASYGSMQMQMPEQFPSLQQQPSPGLQMNNQFPNLAPPPEIQVDSTYAPSNPLQNGSRPGAGNALDVDSLTPPDRGRRISRPRAVTDPFNNGGAQLGHRRRPSAGVTLSPNDGQEQSRSLSPSPARLSGSGFANLSPSPSPSPGPNRRRHSAAASNVVALRLADADAQGENGVGRPRRVQKHQANFACELCDKRFTRAYNLRSHTRTHTDERPFKCTVCGKAFARQHDRKRHEGLHSGEKKFPCKGPLKDGSTWGCGRKFARADALGRHFRSEAGRVCIKPLLEEEWRQQQADAAQNSMNMGMGVPQPMMGMGGMGDMMLSQQPGMMNMDPNGAGFPQPQQSLDPNNVQWLPASILAQYPQLRNISWNDNDLGGSGIEDEMSGQSAFEASDYEDADEGGFVNVPGYGMKAEPPDFNTF</sequence>
<evidence type="ECO:0000256" key="6">
    <source>
        <dbReference type="ARBA" id="ARBA00022771"/>
    </source>
</evidence>
<keyword evidence="5" id="KW-0677">Repeat</keyword>
<feature type="compositionally biased region" description="Low complexity" evidence="12">
    <location>
        <begin position="1"/>
        <end position="14"/>
    </location>
</feature>
<dbReference type="FunFam" id="3.30.160.60:FF:000239">
    <property type="entry name" value="C2H2 type zinc finger protein"/>
    <property type="match status" value="1"/>
</dbReference>
<feature type="compositionally biased region" description="Polar residues" evidence="12">
    <location>
        <begin position="125"/>
        <end position="152"/>
    </location>
</feature>
<dbReference type="GO" id="GO:0000978">
    <property type="term" value="F:RNA polymerase II cis-regulatory region sequence-specific DNA binding"/>
    <property type="evidence" value="ECO:0007669"/>
    <property type="project" value="InterPro"/>
</dbReference>
<reference evidence="14 15" key="1">
    <citation type="submission" date="2018-08" db="EMBL/GenBank/DDBJ databases">
        <title>Draft genome of the lignicolous fungus Coniochaeta pulveracea.</title>
        <authorList>
            <person name="Borstlap C.J."/>
            <person name="De Witt R.N."/>
            <person name="Botha A."/>
            <person name="Volschenk H."/>
        </authorList>
    </citation>
    <scope>NUCLEOTIDE SEQUENCE [LARGE SCALE GENOMIC DNA]</scope>
    <source>
        <strain evidence="14 15">CAB683</strain>
    </source>
</reference>
<dbReference type="GO" id="GO:0000785">
    <property type="term" value="C:chromatin"/>
    <property type="evidence" value="ECO:0007669"/>
    <property type="project" value="TreeGrafter"/>
</dbReference>
<evidence type="ECO:0000256" key="4">
    <source>
        <dbReference type="ARBA" id="ARBA00022723"/>
    </source>
</evidence>
<comment type="caution">
    <text evidence="14">The sequence shown here is derived from an EMBL/GenBank/DDBJ whole genome shotgun (WGS) entry which is preliminary data.</text>
</comment>
<keyword evidence="7" id="KW-0862">Zinc</keyword>
<evidence type="ECO:0000256" key="3">
    <source>
        <dbReference type="ARBA" id="ARBA00022490"/>
    </source>
</evidence>
<dbReference type="GO" id="GO:0005737">
    <property type="term" value="C:cytoplasm"/>
    <property type="evidence" value="ECO:0007669"/>
    <property type="project" value="UniProtKB-SubCell"/>
</dbReference>
<keyword evidence="8" id="KW-0805">Transcription regulation</keyword>
<comment type="subcellular location">
    <subcellularLocation>
        <location evidence="2">Cytoplasm</location>
    </subcellularLocation>
    <subcellularLocation>
        <location evidence="1">Nucleus</location>
    </subcellularLocation>
</comment>
<feature type="domain" description="C2H2-type" evidence="13">
    <location>
        <begin position="522"/>
        <end position="549"/>
    </location>
</feature>
<dbReference type="InterPro" id="IPR036236">
    <property type="entry name" value="Znf_C2H2_sf"/>
</dbReference>
<dbReference type="InterPro" id="IPR013087">
    <property type="entry name" value="Znf_C2H2_type"/>
</dbReference>
<evidence type="ECO:0000256" key="11">
    <source>
        <dbReference type="PROSITE-ProRule" id="PRU00042"/>
    </source>
</evidence>
<feature type="region of interest" description="Disordered" evidence="12">
    <location>
        <begin position="192"/>
        <end position="236"/>
    </location>
</feature>
<dbReference type="SMART" id="SM00355">
    <property type="entry name" value="ZnF_C2H2"/>
    <property type="match status" value="2"/>
</dbReference>
<evidence type="ECO:0000256" key="9">
    <source>
        <dbReference type="ARBA" id="ARBA00023163"/>
    </source>
</evidence>
<dbReference type="PANTHER" id="PTHR40626">
    <property type="entry name" value="MIP31509P"/>
    <property type="match status" value="1"/>
</dbReference>
<dbReference type="AlphaFoldDB" id="A0A420YEH9"/>
<evidence type="ECO:0000256" key="5">
    <source>
        <dbReference type="ARBA" id="ARBA00022737"/>
    </source>
</evidence>
<feature type="compositionally biased region" description="Low complexity" evidence="12">
    <location>
        <begin position="213"/>
        <end position="226"/>
    </location>
</feature>
<evidence type="ECO:0000256" key="2">
    <source>
        <dbReference type="ARBA" id="ARBA00004496"/>
    </source>
</evidence>
<evidence type="ECO:0000256" key="12">
    <source>
        <dbReference type="SAM" id="MobiDB-lite"/>
    </source>
</evidence>
<dbReference type="FunFam" id="3.30.160.60:FF:000446">
    <property type="entry name" value="Zinc finger protein"/>
    <property type="match status" value="1"/>
</dbReference>
<keyword evidence="6 11" id="KW-0863">Zinc-finger</keyword>
<dbReference type="GO" id="GO:0008270">
    <property type="term" value="F:zinc ion binding"/>
    <property type="evidence" value="ECO:0007669"/>
    <property type="project" value="UniProtKB-KW"/>
</dbReference>
<evidence type="ECO:0000313" key="14">
    <source>
        <dbReference type="EMBL" id="RKU46306.1"/>
    </source>
</evidence>
<dbReference type="Gene3D" id="3.30.160.60">
    <property type="entry name" value="Classic Zinc Finger"/>
    <property type="match status" value="3"/>
</dbReference>
<dbReference type="OrthoDB" id="8117402at2759"/>
<dbReference type="InterPro" id="IPR051059">
    <property type="entry name" value="VerF-like"/>
</dbReference>
<dbReference type="Pfam" id="PF00096">
    <property type="entry name" value="zf-C2H2"/>
    <property type="match status" value="2"/>
</dbReference>
<keyword evidence="4" id="KW-0479">Metal-binding</keyword>
<dbReference type="PROSITE" id="PS50157">
    <property type="entry name" value="ZINC_FINGER_C2H2_2"/>
    <property type="match status" value="2"/>
</dbReference>
<keyword evidence="15" id="KW-1185">Reference proteome</keyword>
<evidence type="ECO:0000313" key="15">
    <source>
        <dbReference type="Proteomes" id="UP000275385"/>
    </source>
</evidence>